<evidence type="ECO:0000313" key="3">
    <source>
        <dbReference type="EMBL" id="QHT67481.1"/>
    </source>
</evidence>
<dbReference type="EMBL" id="CP048222">
    <property type="protein sequence ID" value="QHT67481.1"/>
    <property type="molecule type" value="Genomic_DNA"/>
</dbReference>
<dbReference type="Proteomes" id="UP000480178">
    <property type="component" value="Chromosome"/>
</dbReference>
<dbReference type="InterPro" id="IPR010496">
    <property type="entry name" value="AL/BT2_dom"/>
</dbReference>
<dbReference type="Gene3D" id="2.60.120.560">
    <property type="entry name" value="Exo-inulinase, domain 1"/>
    <property type="match status" value="1"/>
</dbReference>
<keyword evidence="4" id="KW-1185">Reference proteome</keyword>
<evidence type="ECO:0000259" key="2">
    <source>
        <dbReference type="Pfam" id="PF06439"/>
    </source>
</evidence>
<accession>A0A6C0GHD8</accession>
<keyword evidence="1" id="KW-0732">Signal</keyword>
<gene>
    <name evidence="3" type="ORF">GXP67_13010</name>
</gene>
<feature type="signal peptide" evidence="1">
    <location>
        <begin position="1"/>
        <end position="27"/>
    </location>
</feature>
<reference evidence="3 4" key="1">
    <citation type="submission" date="2020-01" db="EMBL/GenBank/DDBJ databases">
        <authorList>
            <person name="Kim M.K."/>
        </authorList>
    </citation>
    <scope>NUCLEOTIDE SEQUENCE [LARGE SCALE GENOMIC DNA]</scope>
    <source>
        <strain evidence="3 4">172606-1</strain>
    </source>
</reference>
<dbReference type="KEGG" id="rhoz:GXP67_13010"/>
<protein>
    <submittedName>
        <fullName evidence="3">DUF1080 domain-containing protein</fullName>
    </submittedName>
</protein>
<dbReference type="RefSeq" id="WP_162443510.1">
    <property type="nucleotide sequence ID" value="NZ_CP048222.1"/>
</dbReference>
<organism evidence="3 4">
    <name type="scientific">Rhodocytophaga rosea</name>
    <dbReference type="NCBI Taxonomy" id="2704465"/>
    <lineage>
        <taxon>Bacteria</taxon>
        <taxon>Pseudomonadati</taxon>
        <taxon>Bacteroidota</taxon>
        <taxon>Cytophagia</taxon>
        <taxon>Cytophagales</taxon>
        <taxon>Rhodocytophagaceae</taxon>
        <taxon>Rhodocytophaga</taxon>
    </lineage>
</organism>
<dbReference type="AlphaFoldDB" id="A0A6C0GHD8"/>
<proteinExistence type="predicted"/>
<evidence type="ECO:0000256" key="1">
    <source>
        <dbReference type="SAM" id="SignalP"/>
    </source>
</evidence>
<name>A0A6C0GHD8_9BACT</name>
<sequence length="261" mass="29051">MIKKSYKPFSLVALLLAVLLTSGCKTTAVSQSKAKKDKEGFVQIFDGKTLNGWEGDANYWRAENGTLVGEITPDKLLKANTFIIYQGAQPGDFELKLDFKITETGNSGINYRSEKLSDPPFALKGYQADIDGKNRYTGQNYEERGRTTLAYRGQKTTIDPLKNPSANLRDDVKRNAWSGLSVTDSIGTAASLEKVVKSQDWNEIHLVIKGNRLQHYINGTLISDVTDNDAANRKMSGYLGVQVHVGPPMKVEYRNIRLKQL</sequence>
<feature type="domain" description="3-keto-alpha-glucoside-1,2-lyase/3-keto-2-hydroxy-glucal hydratase" evidence="2">
    <location>
        <begin position="40"/>
        <end position="259"/>
    </location>
</feature>
<dbReference type="PROSITE" id="PS51257">
    <property type="entry name" value="PROKAR_LIPOPROTEIN"/>
    <property type="match status" value="1"/>
</dbReference>
<dbReference type="Pfam" id="PF06439">
    <property type="entry name" value="3keto-disac_hyd"/>
    <property type="match status" value="1"/>
</dbReference>
<evidence type="ECO:0000313" key="4">
    <source>
        <dbReference type="Proteomes" id="UP000480178"/>
    </source>
</evidence>
<dbReference type="GO" id="GO:0016787">
    <property type="term" value="F:hydrolase activity"/>
    <property type="evidence" value="ECO:0007669"/>
    <property type="project" value="InterPro"/>
</dbReference>
<feature type="chain" id="PRO_5025540081" evidence="1">
    <location>
        <begin position="28"/>
        <end position="261"/>
    </location>
</feature>